<keyword evidence="1" id="KW-0472">Membrane</keyword>
<accession>A0A9P3PPA0</accession>
<feature type="transmembrane region" description="Helical" evidence="1">
    <location>
        <begin position="218"/>
        <end position="240"/>
    </location>
</feature>
<evidence type="ECO:0000313" key="3">
    <source>
        <dbReference type="Proteomes" id="UP001063166"/>
    </source>
</evidence>
<comment type="caution">
    <text evidence="2">The sequence shown here is derived from an EMBL/GenBank/DDBJ whole genome shotgun (WGS) entry which is preliminary data.</text>
</comment>
<dbReference type="OrthoDB" id="3229610at2759"/>
<reference evidence="2" key="1">
    <citation type="submission" date="2022-07" db="EMBL/GenBank/DDBJ databases">
        <title>The genome of Lyophyllum shimeji provides insight into the initial evolution of ectomycorrhizal fungal genome.</title>
        <authorList>
            <person name="Kobayashi Y."/>
            <person name="Shibata T."/>
            <person name="Hirakawa H."/>
            <person name="Shigenobu S."/>
            <person name="Nishiyama T."/>
            <person name="Yamada A."/>
            <person name="Hasebe M."/>
            <person name="Kawaguchi M."/>
        </authorList>
    </citation>
    <scope>NUCLEOTIDE SEQUENCE</scope>
    <source>
        <strain evidence="2">AT787</strain>
    </source>
</reference>
<keyword evidence="1" id="KW-1133">Transmembrane helix</keyword>
<dbReference type="AlphaFoldDB" id="A0A9P3PPA0"/>
<keyword evidence="1" id="KW-0812">Transmembrane</keyword>
<name>A0A9P3PPA0_LYOSH</name>
<dbReference type="EMBL" id="BRPK01000006">
    <property type="protein sequence ID" value="GLB39029.1"/>
    <property type="molecule type" value="Genomic_DNA"/>
</dbReference>
<gene>
    <name evidence="2" type="ORF">LshimejAT787_0601910</name>
</gene>
<keyword evidence="3" id="KW-1185">Reference proteome</keyword>
<evidence type="ECO:0000256" key="1">
    <source>
        <dbReference type="SAM" id="Phobius"/>
    </source>
</evidence>
<protein>
    <submittedName>
        <fullName evidence="2">Uncharacterized protein</fullName>
    </submittedName>
</protein>
<organism evidence="2 3">
    <name type="scientific">Lyophyllum shimeji</name>
    <name type="common">Hon-shimeji</name>
    <name type="synonym">Tricholoma shimeji</name>
    <dbReference type="NCBI Taxonomy" id="47721"/>
    <lineage>
        <taxon>Eukaryota</taxon>
        <taxon>Fungi</taxon>
        <taxon>Dikarya</taxon>
        <taxon>Basidiomycota</taxon>
        <taxon>Agaricomycotina</taxon>
        <taxon>Agaricomycetes</taxon>
        <taxon>Agaricomycetidae</taxon>
        <taxon>Agaricales</taxon>
        <taxon>Tricholomatineae</taxon>
        <taxon>Lyophyllaceae</taxon>
        <taxon>Lyophyllum</taxon>
    </lineage>
</organism>
<evidence type="ECO:0000313" key="2">
    <source>
        <dbReference type="EMBL" id="GLB39029.1"/>
    </source>
</evidence>
<sequence length="367" mass="40541">MSTKASADSVETCPNRDSLTSLPIFRGLTESNTQFNSGPHSTLTLAARRVADMNRSRNHGALITTLAHLFCLCSADRVNYGSCSLEHRLLPPELVCLLFNNSVTHCGGSRAHGMISGRWWLFPATPSPRNRVLPTSHIKSTNCGRSPASKSGDACHELRHAPGLYLCRLVGQDKCCLQHPENSSSGTHQETIDHRYATLVTIPLYILWYSDLPKAPRLMIRVVFAMSLLSTAVSVVHAIYGMGPDRFLDGATAHMESATNLIVCNLMVLVTFVYRRFRNGRDLDDEVTAYVTTRTPRVRRAPLTFMSFTNITQSQFTTFLSTKRRGSLIFLETTPSTDAAHHVHLLVASSLNSLEHQESTAVGKFAP</sequence>
<proteinExistence type="predicted"/>
<feature type="transmembrane region" description="Helical" evidence="1">
    <location>
        <begin position="252"/>
        <end position="274"/>
    </location>
</feature>
<dbReference type="Proteomes" id="UP001063166">
    <property type="component" value="Unassembled WGS sequence"/>
</dbReference>